<protein>
    <submittedName>
        <fullName evidence="1">Uncharacterized protein</fullName>
    </submittedName>
</protein>
<feature type="non-terminal residue" evidence="1">
    <location>
        <position position="56"/>
    </location>
</feature>
<evidence type="ECO:0000313" key="1">
    <source>
        <dbReference type="EMBL" id="GAI03357.1"/>
    </source>
</evidence>
<gene>
    <name evidence="1" type="ORF">S06H3_14445</name>
</gene>
<dbReference type="EMBL" id="BARV01007067">
    <property type="protein sequence ID" value="GAI03357.1"/>
    <property type="molecule type" value="Genomic_DNA"/>
</dbReference>
<name>X1K8K3_9ZZZZ</name>
<organism evidence="1">
    <name type="scientific">marine sediment metagenome</name>
    <dbReference type="NCBI Taxonomy" id="412755"/>
    <lineage>
        <taxon>unclassified sequences</taxon>
        <taxon>metagenomes</taxon>
        <taxon>ecological metagenomes</taxon>
    </lineage>
</organism>
<comment type="caution">
    <text evidence="1">The sequence shown here is derived from an EMBL/GenBank/DDBJ whole genome shotgun (WGS) entry which is preliminary data.</text>
</comment>
<dbReference type="AlphaFoldDB" id="X1K8K3"/>
<proteinExistence type="predicted"/>
<accession>X1K8K3</accession>
<sequence>MSDEFRVTILYGYRKILDFITDKENKNFLKTPLWQQFITGAKIFCKNVGWVEIKST</sequence>
<reference evidence="1" key="1">
    <citation type="journal article" date="2014" name="Front. Microbiol.">
        <title>High frequency of phylogenetically diverse reductive dehalogenase-homologous genes in deep subseafloor sedimentary metagenomes.</title>
        <authorList>
            <person name="Kawai M."/>
            <person name="Futagami T."/>
            <person name="Toyoda A."/>
            <person name="Takaki Y."/>
            <person name="Nishi S."/>
            <person name="Hori S."/>
            <person name="Arai W."/>
            <person name="Tsubouchi T."/>
            <person name="Morono Y."/>
            <person name="Uchiyama I."/>
            <person name="Ito T."/>
            <person name="Fujiyama A."/>
            <person name="Inagaki F."/>
            <person name="Takami H."/>
        </authorList>
    </citation>
    <scope>NUCLEOTIDE SEQUENCE</scope>
    <source>
        <strain evidence="1">Expedition CK06-06</strain>
    </source>
</reference>